<evidence type="ECO:0000256" key="1">
    <source>
        <dbReference type="SAM" id="MobiDB-lite"/>
    </source>
</evidence>
<protein>
    <submittedName>
        <fullName evidence="3">Uncharacterized protein</fullName>
    </submittedName>
</protein>
<evidence type="ECO:0000313" key="4">
    <source>
        <dbReference type="Proteomes" id="UP001273209"/>
    </source>
</evidence>
<evidence type="ECO:0000313" key="3">
    <source>
        <dbReference type="EMBL" id="KAK4070966.1"/>
    </source>
</evidence>
<keyword evidence="2" id="KW-0472">Membrane</keyword>
<gene>
    <name evidence="3" type="ORF">Triagg1_6333</name>
</gene>
<dbReference type="RefSeq" id="XP_062754586.1">
    <property type="nucleotide sequence ID" value="XM_062900946.1"/>
</dbReference>
<feature type="compositionally biased region" description="Low complexity" evidence="1">
    <location>
        <begin position="306"/>
        <end position="324"/>
    </location>
</feature>
<dbReference type="AlphaFoldDB" id="A0AAE1ID47"/>
<feature type="transmembrane region" description="Helical" evidence="2">
    <location>
        <begin position="253"/>
        <end position="273"/>
    </location>
</feature>
<reference evidence="3" key="1">
    <citation type="submission" date="2023-11" db="EMBL/GenBank/DDBJ databases">
        <title>The genome sequences of three competitors of mushroom-forming fungi.</title>
        <authorList>
            <person name="Beijen E."/>
            <person name="Ohm R.A."/>
        </authorList>
    </citation>
    <scope>NUCLEOTIDE SEQUENCE</scope>
    <source>
        <strain evidence="3">CBS 100526</strain>
    </source>
</reference>
<dbReference type="EMBL" id="JAWRVG010000025">
    <property type="protein sequence ID" value="KAK4070966.1"/>
    <property type="molecule type" value="Genomic_DNA"/>
</dbReference>
<sequence length="485" mass="54400">MWGRGKRPAVNYRHIRGWAQWDRTAETEGGTDRLSANPDPLLRNDAGKSARRWFNHDKVDDAVVDSDSGGVSARGGIILVGAILPSSSAEEDRTIEINGLDENQKTVRAVRGEELALFELNRDGWQMDGLDDAGQRFARGKWCEGGHGSVTEFQSSGGLISSFDNLQTLSVVALIFVFLNPNHLHCLHLRQETSIKCSADFVEMLLLTSSLVTNLVNLKQFGARINVCLVRLSQILITLQLALAIRPRSHDSILFANDFGIVDTIYVIIFVAFTTAVRQTILINAVLSIILVCFFIIHTKQEQTPPIHTHTPTHTTRSSTKNTTYPRDPETTRQVAHRNLNCSKSKRETKGMLNKPITSSPTHTQLPNQRRQANSVSSTRVTVVLAPKFLTPGRANRANKVDDTAYTSRDFNPWQGEVLVASRSKHCGELQQWTFRDVKPHGPVKICFWGCGPKWMNRNGDPVWQFRRPQRSKVRLEAAHQQRSN</sequence>
<name>A0AAE1ID47_9HYPO</name>
<evidence type="ECO:0000256" key="2">
    <source>
        <dbReference type="SAM" id="Phobius"/>
    </source>
</evidence>
<dbReference type="Proteomes" id="UP001273209">
    <property type="component" value="Unassembled WGS sequence"/>
</dbReference>
<feature type="region of interest" description="Disordered" evidence="1">
    <location>
        <begin position="306"/>
        <end position="332"/>
    </location>
</feature>
<proteinExistence type="predicted"/>
<keyword evidence="2" id="KW-0812">Transmembrane</keyword>
<dbReference type="GeneID" id="87920851"/>
<keyword evidence="2" id="KW-1133">Transmembrane helix</keyword>
<feature type="transmembrane region" description="Helical" evidence="2">
    <location>
        <begin position="279"/>
        <end position="297"/>
    </location>
</feature>
<accession>A0AAE1ID47</accession>
<comment type="caution">
    <text evidence="3">The sequence shown here is derived from an EMBL/GenBank/DDBJ whole genome shotgun (WGS) entry which is preliminary data.</text>
</comment>
<feature type="compositionally biased region" description="Polar residues" evidence="1">
    <location>
        <begin position="356"/>
        <end position="378"/>
    </location>
</feature>
<organism evidence="3 4">
    <name type="scientific">Trichoderma aggressivum f. europaeum</name>
    <dbReference type="NCBI Taxonomy" id="173218"/>
    <lineage>
        <taxon>Eukaryota</taxon>
        <taxon>Fungi</taxon>
        <taxon>Dikarya</taxon>
        <taxon>Ascomycota</taxon>
        <taxon>Pezizomycotina</taxon>
        <taxon>Sordariomycetes</taxon>
        <taxon>Hypocreomycetidae</taxon>
        <taxon>Hypocreales</taxon>
        <taxon>Hypocreaceae</taxon>
        <taxon>Trichoderma</taxon>
    </lineage>
</organism>
<feature type="region of interest" description="Disordered" evidence="1">
    <location>
        <begin position="345"/>
        <end position="378"/>
    </location>
</feature>
<keyword evidence="4" id="KW-1185">Reference proteome</keyword>